<keyword evidence="1" id="KW-0472">Membrane</keyword>
<dbReference type="GO" id="GO:0003677">
    <property type="term" value="F:DNA binding"/>
    <property type="evidence" value="ECO:0007669"/>
    <property type="project" value="InterPro"/>
</dbReference>
<dbReference type="GO" id="GO:0005694">
    <property type="term" value="C:chromosome"/>
    <property type="evidence" value="ECO:0007669"/>
    <property type="project" value="InterPro"/>
</dbReference>
<reference evidence="3 4" key="1">
    <citation type="journal article" date="2009" name="Appl. Environ. Microbiol.">
        <title>Novel features of the polysaccharide-digesting gliding bacterium Flavobacterium johnsoniae as revealed by genome sequence analysis.</title>
        <authorList>
            <person name="McBride M.J."/>
            <person name="Xie G."/>
            <person name="Martens E.C."/>
            <person name="Lapidus A."/>
            <person name="Henrissat B."/>
            <person name="Rhodes R.G."/>
            <person name="Goltsman E."/>
            <person name="Wang W."/>
            <person name="Xu J."/>
            <person name="Hunnicutt D.W."/>
            <person name="Staroscik A.M."/>
            <person name="Hoover T.R."/>
            <person name="Cheng Y.Q."/>
            <person name="Stein J.L."/>
        </authorList>
    </citation>
    <scope>NUCLEOTIDE SEQUENCE [LARGE SCALE GENOMIC DNA]</scope>
    <source>
        <strain evidence="4">ATCC 17061 / DSM 2064 / JCM 8514 / BCRC 14874 / CCUG 350202 / NBRC 14942 / NCIMB 11054 / UW101</strain>
    </source>
</reference>
<dbReference type="SUPFAM" id="SSF57783">
    <property type="entry name" value="Zinc beta-ribbon"/>
    <property type="match status" value="1"/>
</dbReference>
<dbReference type="EMBL" id="CP000685">
    <property type="protein sequence ID" value="ABQ06705.1"/>
    <property type="molecule type" value="Genomic_DNA"/>
</dbReference>
<dbReference type="Proteomes" id="UP000006694">
    <property type="component" value="Chromosome"/>
</dbReference>
<proteinExistence type="predicted"/>
<dbReference type="GO" id="GO:0003916">
    <property type="term" value="F:DNA topoisomerase activity"/>
    <property type="evidence" value="ECO:0007669"/>
    <property type="project" value="InterPro"/>
</dbReference>
<dbReference type="Gene3D" id="3.30.65.10">
    <property type="entry name" value="Bacterial Topoisomerase I, domain 1"/>
    <property type="match status" value="1"/>
</dbReference>
<feature type="transmembrane region" description="Helical" evidence="1">
    <location>
        <begin position="12"/>
        <end position="31"/>
    </location>
</feature>
<dbReference type="KEGG" id="fjo:Fjoh_3691"/>
<dbReference type="InterPro" id="IPR011528">
    <property type="entry name" value="NERD"/>
</dbReference>
<keyword evidence="1" id="KW-1133">Transmembrane helix</keyword>
<evidence type="ECO:0000313" key="3">
    <source>
        <dbReference type="EMBL" id="ABQ06705.1"/>
    </source>
</evidence>
<dbReference type="Pfam" id="PF01396">
    <property type="entry name" value="Zn_ribbon_Top1"/>
    <property type="match status" value="1"/>
</dbReference>
<dbReference type="STRING" id="376686.Fjoh_3691"/>
<evidence type="ECO:0000256" key="1">
    <source>
        <dbReference type="SAM" id="Phobius"/>
    </source>
</evidence>
<feature type="domain" description="NERD" evidence="2">
    <location>
        <begin position="36"/>
        <end position="152"/>
    </location>
</feature>
<dbReference type="GO" id="GO:0006265">
    <property type="term" value="P:DNA topological change"/>
    <property type="evidence" value="ECO:0007669"/>
    <property type="project" value="InterPro"/>
</dbReference>
<evidence type="ECO:0000259" key="2">
    <source>
        <dbReference type="PROSITE" id="PS50965"/>
    </source>
</evidence>
<evidence type="ECO:0000313" key="4">
    <source>
        <dbReference type="Proteomes" id="UP000006694"/>
    </source>
</evidence>
<gene>
    <name evidence="3" type="ordered locus">Fjoh_3691</name>
</gene>
<sequence>MLYIRSNLKLEFMELILLILFFLLMLIFGSYKSKIKGIIGEKKVSSILYFLDKSDYKVINNVIIKTGNISAQIDHIVISSFGVFVIETKNYKGWIVGYENSKYWTQVIYKYKKKFYNPILQNAGHIRALKNYLKGYKDLEYRSIVVFCTKARIKVDSDSDVVNANSLIKTIKKYSSVNLSKTDKENIFQIISTSNLVKSIDQREHINSVKQRINFLDKKTIQEIKCPKCGNKMIQRQGKFGIFLGCKSYPKCNYTQQEF</sequence>
<accession>A5FDL0</accession>
<dbReference type="OrthoDB" id="9813328at2"/>
<dbReference type="Pfam" id="PF08378">
    <property type="entry name" value="NERD"/>
    <property type="match status" value="1"/>
</dbReference>
<name>A5FDL0_FLAJ1</name>
<dbReference type="AlphaFoldDB" id="A5FDL0"/>
<dbReference type="eggNOG" id="COG0551">
    <property type="taxonomic scope" value="Bacteria"/>
</dbReference>
<organism evidence="3 4">
    <name type="scientific">Flavobacterium johnsoniae (strain ATCC 17061 / DSM 2064 / JCM 8514 / BCRC 14874 / CCUG 350202 / NBRC 14942 / NCIMB 11054 / UW101)</name>
    <name type="common">Cytophaga johnsonae</name>
    <dbReference type="NCBI Taxonomy" id="376686"/>
    <lineage>
        <taxon>Bacteria</taxon>
        <taxon>Pseudomonadati</taxon>
        <taxon>Bacteroidota</taxon>
        <taxon>Flavobacteriia</taxon>
        <taxon>Flavobacteriales</taxon>
        <taxon>Flavobacteriaceae</taxon>
        <taxon>Flavobacterium</taxon>
    </lineage>
</organism>
<keyword evidence="4" id="KW-1185">Reference proteome</keyword>
<dbReference type="PROSITE" id="PS50965">
    <property type="entry name" value="NERD"/>
    <property type="match status" value="1"/>
</dbReference>
<dbReference type="InterPro" id="IPR013498">
    <property type="entry name" value="Topo_IA_Znf"/>
</dbReference>
<dbReference type="HOGENOM" id="CLU_068011_2_0_10"/>
<keyword evidence="1" id="KW-0812">Transmembrane</keyword>
<protein>
    <submittedName>
        <fullName evidence="3">NERD domain protein</fullName>
    </submittedName>
</protein>